<evidence type="ECO:0000259" key="11">
    <source>
        <dbReference type="Pfam" id="PF01266"/>
    </source>
</evidence>
<keyword evidence="6 10" id="KW-0819">tRNA processing</keyword>
<dbReference type="GO" id="GO:0050660">
    <property type="term" value="F:flavin adenine dinucleotide binding"/>
    <property type="evidence" value="ECO:0007669"/>
    <property type="project" value="UniProtKB-UniRule"/>
</dbReference>
<evidence type="ECO:0000256" key="3">
    <source>
        <dbReference type="ARBA" id="ARBA00022630"/>
    </source>
</evidence>
<protein>
    <recommendedName>
        <fullName evidence="10">tRNA 5-methylaminomethyl-2-thiouridine biosynthesis bifunctional protein MnmC</fullName>
        <shortName evidence="10">tRNA mnm(5)s(2)U biosynthesis bifunctional protein</shortName>
    </recommendedName>
    <domain>
        <recommendedName>
            <fullName evidence="10">tRNA (mnm(5)s(2)U34)-methyltransferase</fullName>
            <ecNumber evidence="10">2.1.1.61</ecNumber>
        </recommendedName>
    </domain>
    <domain>
        <recommendedName>
            <fullName evidence="10">FAD-dependent cmnm(5)s(2)U34 oxidoreductase</fullName>
            <ecNumber evidence="10">1.5.-.-</ecNumber>
        </recommendedName>
    </domain>
</protein>
<dbReference type="Gene3D" id="3.40.50.150">
    <property type="entry name" value="Vaccinia Virus protein VP39"/>
    <property type="match status" value="1"/>
</dbReference>
<dbReference type="EMBL" id="QFYP01000001">
    <property type="protein sequence ID" value="RAK59070.1"/>
    <property type="molecule type" value="Genomic_DNA"/>
</dbReference>
<name>A0A328AVH2_9CAUL</name>
<sequence length="602" mass="62432">MSDAPPVTADSPLAWSEDGQPRSRLYGDVYFSAVDGLAEARAVFLQGCGLPDAWQGRRRFVVGELGFGTGLNILALLDLWRRHRPAGGRLHIFSVEAHPISAAEAARALAHWPELADLAGLLAQRWPGRARGVHRLELPELDAILDVAVLEVEAALEGWSGQADAWFLDGFAPALNPAMWRDEVLALVAARSAPGARAATFTVAGQVRRGLAAAGFQVDKRPGFGRKRERLEARLPGSPAAETAARRVAIVGAGIAGAAAARAVRALGGEPRVFDLEGPGAGASGNPAALVTPRLDAGLGPPAQLFAQAFARAVDLYEQEPDAVLARGVMQLVGAPRDCDRFARIAASDLFEPGALAMLPSAAVTASLGETAPEALAQTTALTVEPQPLLAAWAGEVRRARVAAIVRDGAVFRLTAADGAEIASADAVILAAGMGCLALAADLPLRPVRGQASWAQGVASPPAAAWGGYMLPTREGVLFGATHDRDDMGVEVRAGDHARNLETLRAVLPGLADRLAAAPLAGRASTRATTPDRLPIAGPAPGAPQGLFLLTGFGSRGFSLAPLLAEHVAALAMGAPSPLPGPLAALVEPERFHRRSLARGRS</sequence>
<dbReference type="GO" id="GO:0005737">
    <property type="term" value="C:cytoplasm"/>
    <property type="evidence" value="ECO:0007669"/>
    <property type="project" value="UniProtKB-SubCell"/>
</dbReference>
<comment type="similarity">
    <text evidence="10">In the C-terminal section; belongs to the DAO family.</text>
</comment>
<dbReference type="Pfam" id="PF01266">
    <property type="entry name" value="DAO"/>
    <property type="match status" value="1"/>
</dbReference>
<evidence type="ECO:0000256" key="5">
    <source>
        <dbReference type="ARBA" id="ARBA00022691"/>
    </source>
</evidence>
<evidence type="ECO:0000256" key="9">
    <source>
        <dbReference type="ARBA" id="ARBA00023268"/>
    </source>
</evidence>
<evidence type="ECO:0000256" key="6">
    <source>
        <dbReference type="ARBA" id="ARBA00022694"/>
    </source>
</evidence>
<keyword evidence="4 10" id="KW-0808">Transferase</keyword>
<feature type="region of interest" description="tRNA (mnm(5)s(2)U34)-methyltransferase" evidence="10">
    <location>
        <begin position="1"/>
        <end position="236"/>
    </location>
</feature>
<reference evidence="14" key="1">
    <citation type="submission" date="2018-05" db="EMBL/GenBank/DDBJ databases">
        <authorList>
            <person name="Li X."/>
        </authorList>
    </citation>
    <scope>NUCLEOTIDE SEQUENCE [LARGE SCALE GENOMIC DNA]</scope>
    <source>
        <strain evidence="14">HKS-05</strain>
    </source>
</reference>
<dbReference type="Proteomes" id="UP000249842">
    <property type="component" value="Unassembled WGS sequence"/>
</dbReference>
<comment type="cofactor">
    <cofactor evidence="10">
        <name>FAD</name>
        <dbReference type="ChEBI" id="CHEBI:57692"/>
    </cofactor>
</comment>
<dbReference type="InterPro" id="IPR047785">
    <property type="entry name" value="tRNA_MNMC2"/>
</dbReference>
<evidence type="ECO:0000256" key="10">
    <source>
        <dbReference type="HAMAP-Rule" id="MF_01102"/>
    </source>
</evidence>
<dbReference type="SUPFAM" id="SSF54373">
    <property type="entry name" value="FAD-linked reductases, C-terminal domain"/>
    <property type="match status" value="1"/>
</dbReference>
<comment type="caution">
    <text evidence="13">The sequence shown here is derived from an EMBL/GenBank/DDBJ whole genome shotgun (WGS) entry which is preliminary data.</text>
</comment>
<dbReference type="GO" id="GO:0032259">
    <property type="term" value="P:methylation"/>
    <property type="evidence" value="ECO:0007669"/>
    <property type="project" value="UniProtKB-KW"/>
</dbReference>
<dbReference type="Gene3D" id="3.30.9.10">
    <property type="entry name" value="D-Amino Acid Oxidase, subunit A, domain 2"/>
    <property type="match status" value="1"/>
</dbReference>
<dbReference type="AlphaFoldDB" id="A0A328AVH2"/>
<evidence type="ECO:0000256" key="7">
    <source>
        <dbReference type="ARBA" id="ARBA00022827"/>
    </source>
</evidence>
<keyword evidence="3 10" id="KW-0285">Flavoprotein</keyword>
<comment type="subcellular location">
    <subcellularLocation>
        <location evidence="10">Cytoplasm</location>
    </subcellularLocation>
</comment>
<organism evidence="13 14">
    <name type="scientific">Phenylobacterium hankyongense</name>
    <dbReference type="NCBI Taxonomy" id="1813876"/>
    <lineage>
        <taxon>Bacteria</taxon>
        <taxon>Pseudomonadati</taxon>
        <taxon>Pseudomonadota</taxon>
        <taxon>Alphaproteobacteria</taxon>
        <taxon>Caulobacterales</taxon>
        <taxon>Caulobacteraceae</taxon>
        <taxon>Phenylobacterium</taxon>
    </lineage>
</organism>
<evidence type="ECO:0000256" key="4">
    <source>
        <dbReference type="ARBA" id="ARBA00022679"/>
    </source>
</evidence>
<evidence type="ECO:0000256" key="8">
    <source>
        <dbReference type="ARBA" id="ARBA00023002"/>
    </source>
</evidence>
<dbReference type="OrthoDB" id="9786494at2"/>
<dbReference type="InterPro" id="IPR006076">
    <property type="entry name" value="FAD-dep_OxRdtase"/>
</dbReference>
<dbReference type="EC" id="2.1.1.61" evidence="10"/>
<dbReference type="EC" id="1.5.-.-" evidence="10"/>
<keyword evidence="2 10" id="KW-0489">Methyltransferase</keyword>
<keyword evidence="5 10" id="KW-0949">S-adenosyl-L-methionine</keyword>
<dbReference type="Gene3D" id="3.50.50.60">
    <property type="entry name" value="FAD/NAD(P)-binding domain"/>
    <property type="match status" value="1"/>
</dbReference>
<evidence type="ECO:0000313" key="14">
    <source>
        <dbReference type="Proteomes" id="UP000249842"/>
    </source>
</evidence>
<proteinExistence type="inferred from homology"/>
<evidence type="ECO:0000259" key="12">
    <source>
        <dbReference type="Pfam" id="PF05430"/>
    </source>
</evidence>
<feature type="domain" description="FAD dependent oxidoreductase" evidence="11">
    <location>
        <begin position="247"/>
        <end position="571"/>
    </location>
</feature>
<accession>A0A328AVH2</accession>
<dbReference type="InterPro" id="IPR008471">
    <property type="entry name" value="MnmC-like_methylTransf"/>
</dbReference>
<dbReference type="InterPro" id="IPR036188">
    <property type="entry name" value="FAD/NAD-bd_sf"/>
</dbReference>
<dbReference type="HAMAP" id="MF_01102">
    <property type="entry name" value="MnmC"/>
    <property type="match status" value="1"/>
</dbReference>
<dbReference type="PANTHER" id="PTHR13847:SF283">
    <property type="entry name" value="TRNA 5-METHYLAMINOMETHYL-2-THIOURIDINE BIOSYNTHESIS BIFUNCTIONAL PROTEIN MNMC"/>
    <property type="match status" value="1"/>
</dbReference>
<keyword evidence="7 10" id="KW-0274">FAD</keyword>
<dbReference type="RefSeq" id="WP_111456363.1">
    <property type="nucleotide sequence ID" value="NZ_QFYP01000001.1"/>
</dbReference>
<keyword evidence="9 10" id="KW-0511">Multifunctional enzyme</keyword>
<dbReference type="GO" id="GO:0004808">
    <property type="term" value="F:tRNA (5-methylaminomethyl-2-thiouridylate)(34)-methyltransferase activity"/>
    <property type="evidence" value="ECO:0007669"/>
    <property type="project" value="UniProtKB-EC"/>
</dbReference>
<feature type="domain" description="MnmC-like methyltransferase" evidence="12">
    <location>
        <begin position="114"/>
        <end position="234"/>
    </location>
</feature>
<evidence type="ECO:0000256" key="2">
    <source>
        <dbReference type="ARBA" id="ARBA00022603"/>
    </source>
</evidence>
<keyword evidence="8 10" id="KW-0560">Oxidoreductase</keyword>
<dbReference type="SUPFAM" id="SSF51905">
    <property type="entry name" value="FAD/NAD(P)-binding domain"/>
    <property type="match status" value="1"/>
</dbReference>
<gene>
    <name evidence="10" type="primary">mnmC</name>
    <name evidence="13" type="ORF">DJ021_04255</name>
</gene>
<evidence type="ECO:0000313" key="13">
    <source>
        <dbReference type="EMBL" id="RAK59070.1"/>
    </source>
</evidence>
<dbReference type="PANTHER" id="PTHR13847">
    <property type="entry name" value="SARCOSINE DEHYDROGENASE-RELATED"/>
    <property type="match status" value="1"/>
</dbReference>
<evidence type="ECO:0000256" key="1">
    <source>
        <dbReference type="ARBA" id="ARBA00022490"/>
    </source>
</evidence>
<comment type="function">
    <text evidence="10">Catalyzes the last two steps in the biosynthesis of 5-methylaminomethyl-2-thiouridine (mnm(5)s(2)U) at the wobble position (U34) in tRNA. Catalyzes the FAD-dependent demodification of cmnm(5)s(2)U34 to nm(5)s(2)U34, followed by the transfer of a methyl group from S-adenosyl-L-methionine to nm(5)s(2)U34, to form mnm(5)s(2)U34.</text>
</comment>
<dbReference type="InterPro" id="IPR023032">
    <property type="entry name" value="tRNA_MAMT_biosynth_bifunc_MnmC"/>
</dbReference>
<comment type="similarity">
    <text evidence="10">In the N-terminal section; belongs to the methyltransferase superfamily. tRNA (mnm(5)s(2)U34)-methyltransferase family.</text>
</comment>
<dbReference type="InterPro" id="IPR029063">
    <property type="entry name" value="SAM-dependent_MTases_sf"/>
</dbReference>
<dbReference type="Pfam" id="PF05430">
    <property type="entry name" value="Methyltransf_30"/>
    <property type="match status" value="1"/>
</dbReference>
<keyword evidence="1 10" id="KW-0963">Cytoplasm</keyword>
<dbReference type="NCBIfam" id="NF033855">
    <property type="entry name" value="tRNA_MNMC2"/>
    <property type="match status" value="1"/>
</dbReference>
<dbReference type="GO" id="GO:0016645">
    <property type="term" value="F:oxidoreductase activity, acting on the CH-NH group of donors"/>
    <property type="evidence" value="ECO:0007669"/>
    <property type="project" value="InterPro"/>
</dbReference>
<dbReference type="GO" id="GO:0002097">
    <property type="term" value="P:tRNA wobble base modification"/>
    <property type="evidence" value="ECO:0007669"/>
    <property type="project" value="UniProtKB-UniRule"/>
</dbReference>
<comment type="catalytic activity">
    <reaction evidence="10">
        <text>5-aminomethyl-2-thiouridine(34) in tRNA + S-adenosyl-L-methionine = 5-methylaminomethyl-2-thiouridine(34) in tRNA + S-adenosyl-L-homocysteine + H(+)</text>
        <dbReference type="Rhea" id="RHEA:19569"/>
        <dbReference type="Rhea" id="RHEA-COMP:10195"/>
        <dbReference type="Rhea" id="RHEA-COMP:10197"/>
        <dbReference type="ChEBI" id="CHEBI:15378"/>
        <dbReference type="ChEBI" id="CHEBI:57856"/>
        <dbReference type="ChEBI" id="CHEBI:59789"/>
        <dbReference type="ChEBI" id="CHEBI:74454"/>
        <dbReference type="ChEBI" id="CHEBI:74455"/>
        <dbReference type="EC" id="2.1.1.61"/>
    </reaction>
</comment>
<keyword evidence="14" id="KW-1185">Reference proteome</keyword>
<feature type="region of interest" description="FAD-dependent cmnm(5)s(2)U34 oxidoreductase" evidence="10">
    <location>
        <begin position="251"/>
        <end position="602"/>
    </location>
</feature>